<evidence type="ECO:0000259" key="1">
    <source>
        <dbReference type="PROSITE" id="PS50011"/>
    </source>
</evidence>
<keyword evidence="3" id="KW-1185">Reference proteome</keyword>
<dbReference type="PROSITE" id="PS50011">
    <property type="entry name" value="PROTEIN_KINASE_DOM"/>
    <property type="match status" value="1"/>
</dbReference>
<dbReference type="EMBL" id="NCKW01002097">
    <property type="protein sequence ID" value="POM78211.1"/>
    <property type="molecule type" value="Genomic_DNA"/>
</dbReference>
<comment type="caution">
    <text evidence="2">The sequence shown here is derived from an EMBL/GenBank/DDBJ whole genome shotgun (WGS) entry which is preliminary data.</text>
</comment>
<accession>A0A2P4YKA0</accession>
<dbReference type="PANTHER" id="PTHR44329:SF214">
    <property type="entry name" value="PROTEIN KINASE DOMAIN-CONTAINING PROTEIN"/>
    <property type="match status" value="1"/>
</dbReference>
<dbReference type="Gene3D" id="1.10.510.10">
    <property type="entry name" value="Transferase(Phosphotransferase) domain 1"/>
    <property type="match status" value="1"/>
</dbReference>
<dbReference type="SUPFAM" id="SSF56112">
    <property type="entry name" value="Protein kinase-like (PK-like)"/>
    <property type="match status" value="1"/>
</dbReference>
<dbReference type="InterPro" id="IPR011009">
    <property type="entry name" value="Kinase-like_dom_sf"/>
</dbReference>
<keyword evidence="2" id="KW-0418">Kinase</keyword>
<dbReference type="GO" id="GO:0005524">
    <property type="term" value="F:ATP binding"/>
    <property type="evidence" value="ECO:0007669"/>
    <property type="project" value="InterPro"/>
</dbReference>
<protein>
    <submittedName>
        <fullName evidence="2">TKL protein kinase</fullName>
    </submittedName>
</protein>
<dbReference type="InterPro" id="IPR000719">
    <property type="entry name" value="Prot_kinase_dom"/>
</dbReference>
<dbReference type="OrthoDB" id="93334at2759"/>
<dbReference type="PANTHER" id="PTHR44329">
    <property type="entry name" value="SERINE/THREONINE-PROTEIN KINASE TNNI3K-RELATED"/>
    <property type="match status" value="1"/>
</dbReference>
<evidence type="ECO:0000313" key="3">
    <source>
        <dbReference type="Proteomes" id="UP000237271"/>
    </source>
</evidence>
<keyword evidence="2" id="KW-0808">Transferase</keyword>
<evidence type="ECO:0000313" key="2">
    <source>
        <dbReference type="EMBL" id="POM78211.1"/>
    </source>
</evidence>
<dbReference type="GO" id="GO:0004674">
    <property type="term" value="F:protein serine/threonine kinase activity"/>
    <property type="evidence" value="ECO:0007669"/>
    <property type="project" value="TreeGrafter"/>
</dbReference>
<reference evidence="2 3" key="1">
    <citation type="journal article" date="2017" name="Genome Biol. Evol.">
        <title>Phytophthora megakarya and P. palmivora, closely related causal agents of cacao black pod rot, underwent increases in genome sizes and gene numbers by different mechanisms.</title>
        <authorList>
            <person name="Ali S.S."/>
            <person name="Shao J."/>
            <person name="Lary D.J."/>
            <person name="Kronmiller B."/>
            <person name="Shen D."/>
            <person name="Strem M.D."/>
            <person name="Amoako-Attah I."/>
            <person name="Akrofi A.Y."/>
            <person name="Begoude B.A."/>
            <person name="Ten Hoopen G.M."/>
            <person name="Coulibaly K."/>
            <person name="Kebe B.I."/>
            <person name="Melnick R.L."/>
            <person name="Guiltinan M.J."/>
            <person name="Tyler B.M."/>
            <person name="Meinhardt L.W."/>
            <person name="Bailey B.A."/>
        </authorList>
    </citation>
    <scope>NUCLEOTIDE SEQUENCE [LARGE SCALE GENOMIC DNA]</scope>
    <source>
        <strain evidence="3">sbr112.9</strain>
    </source>
</reference>
<gene>
    <name evidence="2" type="ORF">PHPALM_4278</name>
</gene>
<dbReference type="AlphaFoldDB" id="A0A2P4YKA0"/>
<organism evidence="2 3">
    <name type="scientific">Phytophthora palmivora</name>
    <dbReference type="NCBI Taxonomy" id="4796"/>
    <lineage>
        <taxon>Eukaryota</taxon>
        <taxon>Sar</taxon>
        <taxon>Stramenopiles</taxon>
        <taxon>Oomycota</taxon>
        <taxon>Peronosporomycetes</taxon>
        <taxon>Peronosporales</taxon>
        <taxon>Peronosporaceae</taxon>
        <taxon>Phytophthora</taxon>
    </lineage>
</organism>
<dbReference type="InterPro" id="IPR051681">
    <property type="entry name" value="Ser/Thr_Kinases-Pseudokinases"/>
</dbReference>
<sequence>MAPEVMLGEKYDEKADIFSFGVVLSEIDVHTLPYSHTKSCDLSSACDPMADAALLQRITIGAERVEFSTRTPQSIVELGQACTSLNPGDRPSAAEALYKLHAFVMQNLKTK</sequence>
<proteinExistence type="predicted"/>
<feature type="domain" description="Protein kinase" evidence="1">
    <location>
        <begin position="1"/>
        <end position="104"/>
    </location>
</feature>
<name>A0A2P4YKA0_9STRA</name>
<dbReference type="Proteomes" id="UP000237271">
    <property type="component" value="Unassembled WGS sequence"/>
</dbReference>
<dbReference type="Pfam" id="PF00069">
    <property type="entry name" value="Pkinase"/>
    <property type="match status" value="1"/>
</dbReference>